<dbReference type="Proteomes" id="UP000199400">
    <property type="component" value="Unassembled WGS sequence"/>
</dbReference>
<protein>
    <submittedName>
        <fullName evidence="1">Type VI secretion system protein ImpB</fullName>
    </submittedName>
</protein>
<reference evidence="2" key="1">
    <citation type="submission" date="2016-10" db="EMBL/GenBank/DDBJ databases">
        <authorList>
            <person name="Varghese N."/>
            <person name="Submissions S."/>
        </authorList>
    </citation>
    <scope>NUCLEOTIDE SEQUENCE [LARGE SCALE GENOMIC DNA]</scope>
    <source>
        <strain evidence="2">ATCC 25963</strain>
    </source>
</reference>
<name>A0A1I2DKS1_9BACT</name>
<dbReference type="EMBL" id="FOMX01000020">
    <property type="protein sequence ID" value="SFE80873.1"/>
    <property type="molecule type" value="Genomic_DNA"/>
</dbReference>
<dbReference type="PANTHER" id="PTHR35850:SF2">
    <property type="entry name" value="TYPE VI SECRETION SYSTEM CONTRACTILE SHEATH SMALL SUBUNIT"/>
    <property type="match status" value="1"/>
</dbReference>
<dbReference type="Pfam" id="PF05591">
    <property type="entry name" value="T6SS_VipA"/>
    <property type="match status" value="1"/>
</dbReference>
<evidence type="ECO:0000313" key="1">
    <source>
        <dbReference type="EMBL" id="SFE80873.1"/>
    </source>
</evidence>
<gene>
    <name evidence="1" type="ORF">SAMN02745121_05573</name>
</gene>
<dbReference type="PIRSF" id="PIRSF028301">
    <property type="entry name" value="UCP028301"/>
    <property type="match status" value="1"/>
</dbReference>
<dbReference type="RefSeq" id="WP_096327354.1">
    <property type="nucleotide sequence ID" value="NZ_FOMX01000020.1"/>
</dbReference>
<dbReference type="InterPro" id="IPR008312">
    <property type="entry name" value="T6SS_TssB1"/>
</dbReference>
<dbReference type="STRING" id="54.SAMN02745121_05573"/>
<dbReference type="AlphaFoldDB" id="A0A1I2DKS1"/>
<evidence type="ECO:0000313" key="2">
    <source>
        <dbReference type="Proteomes" id="UP000199400"/>
    </source>
</evidence>
<dbReference type="OrthoDB" id="9789942at2"/>
<dbReference type="PANTHER" id="PTHR35850">
    <property type="entry name" value="CYTOPLASMIC PROTEIN-RELATED"/>
    <property type="match status" value="1"/>
</dbReference>
<proteinExistence type="predicted"/>
<accession>A0A1I2DKS1</accession>
<dbReference type="NCBIfam" id="TIGR03358">
    <property type="entry name" value="VI_chp_5"/>
    <property type="match status" value="1"/>
</dbReference>
<keyword evidence="2" id="KW-1185">Reference proteome</keyword>
<organism evidence="1 2">
    <name type="scientific">Nannocystis exedens</name>
    <dbReference type="NCBI Taxonomy" id="54"/>
    <lineage>
        <taxon>Bacteria</taxon>
        <taxon>Pseudomonadati</taxon>
        <taxon>Myxococcota</taxon>
        <taxon>Polyangia</taxon>
        <taxon>Nannocystales</taxon>
        <taxon>Nannocystaceae</taxon>
        <taxon>Nannocystis</taxon>
    </lineage>
</organism>
<sequence>MSKGKEGSVAPKERVNITYKPATDGAAEEVELPLKILMLGDFTGRQDDRPVEERVPINVDKDNFDKVMAAQKLETSISVTNKLTDGDQGDLSLNLKFDTLKDFRPEGIVEQVPELKELMELRNALTALKGPLVGGNVPEFKKKLVEALRDPDKRARLIKELGIEDKPGS</sequence>